<sequence length="295" mass="34296">MTQSFSEIFKQLKQPISFTTCCSLFLNFQHSKSQESRLVILYILYSHYASLPLEQNPFLDFFLNLLENGTTIERHCIDCILEGSLSQISHSTPQQLCAEGFSIKKEQRDPHKIDLLKSKVTRLIDDPTVIILNDTIVELLSKTVTNRTLTLSEHEALSKERLSDYPLEDYVQPNQLPSLIEFNQFLAFDILSLLLKSDQKPRYLQAILDTNVTSQSIETIHHILVHQKMNLSQDFIHYYISNSIRSCEQLEGLKRDKQVKQVARFIQSLLEEKVIVMTEYFIEIQAFCISFMRIK</sequence>
<keyword evidence="5" id="KW-0963">Cytoplasm</keyword>
<dbReference type="GO" id="GO:0005737">
    <property type="term" value="C:cytoplasm"/>
    <property type="evidence" value="ECO:0007669"/>
    <property type="project" value="UniProtKB-SubCell"/>
</dbReference>
<dbReference type="OrthoDB" id="10265389at2759"/>
<comment type="caution">
    <text evidence="10">The sequence shown here is derived from an EMBL/GenBank/DDBJ whole genome shotgun (WGS) entry which is preliminary data.</text>
</comment>
<dbReference type="GO" id="GO:0031047">
    <property type="term" value="P:regulatory ncRNA-mediated gene silencing"/>
    <property type="evidence" value="ECO:0007669"/>
    <property type="project" value="UniProtKB-KW"/>
</dbReference>
<evidence type="ECO:0000256" key="6">
    <source>
        <dbReference type="ARBA" id="ARBA00023015"/>
    </source>
</evidence>
<keyword evidence="7" id="KW-0943">RNA-mediated gene silencing</keyword>
<evidence type="ECO:0000256" key="3">
    <source>
        <dbReference type="ARBA" id="ARBA00008030"/>
    </source>
</evidence>
<proteinExistence type="inferred from homology"/>
<dbReference type="Proteomes" id="UP000253551">
    <property type="component" value="Unassembled WGS sequence"/>
</dbReference>
<evidence type="ECO:0000256" key="4">
    <source>
        <dbReference type="ARBA" id="ARBA00014872"/>
    </source>
</evidence>
<keyword evidence="11" id="KW-1185">Reference proteome</keyword>
<evidence type="ECO:0000256" key="2">
    <source>
        <dbReference type="ARBA" id="ARBA00004496"/>
    </source>
</evidence>
<dbReference type="PANTHER" id="PTHR15975">
    <property type="entry name" value="CCR4-NOT TRANSCRIPTION COMPLEX SUBUNIT 11"/>
    <property type="match status" value="1"/>
</dbReference>
<dbReference type="Pfam" id="PF10155">
    <property type="entry name" value="CNOT11"/>
    <property type="match status" value="1"/>
</dbReference>
<comment type="similarity">
    <text evidence="3">Belongs to the CNOT11 family.</text>
</comment>
<dbReference type="PANTHER" id="PTHR15975:SF0">
    <property type="entry name" value="CCR4-NOT TRANSCRIPTION COMPLEX SUBUNIT 11"/>
    <property type="match status" value="1"/>
</dbReference>
<evidence type="ECO:0000256" key="8">
    <source>
        <dbReference type="ARBA" id="ARBA00023163"/>
    </source>
</evidence>
<dbReference type="STRING" id="4846.A0A367KXY1"/>
<feature type="non-terminal residue" evidence="10">
    <location>
        <position position="295"/>
    </location>
</feature>
<name>A0A367KXY1_RHIST</name>
<dbReference type="InterPro" id="IPR019312">
    <property type="entry name" value="CNOT11"/>
</dbReference>
<accession>A0A367KXY1</accession>
<comment type="subcellular location">
    <subcellularLocation>
        <location evidence="2">Cytoplasm</location>
    </subcellularLocation>
    <subcellularLocation>
        <location evidence="1">Nucleus</location>
    </subcellularLocation>
</comment>
<dbReference type="GO" id="GO:0030014">
    <property type="term" value="C:CCR4-NOT complex"/>
    <property type="evidence" value="ECO:0007669"/>
    <property type="project" value="InterPro"/>
</dbReference>
<dbReference type="AlphaFoldDB" id="A0A367KXY1"/>
<evidence type="ECO:0000256" key="9">
    <source>
        <dbReference type="ARBA" id="ARBA00023242"/>
    </source>
</evidence>
<evidence type="ECO:0000313" key="11">
    <source>
        <dbReference type="Proteomes" id="UP000253551"/>
    </source>
</evidence>
<evidence type="ECO:0000256" key="7">
    <source>
        <dbReference type="ARBA" id="ARBA00023158"/>
    </source>
</evidence>
<protein>
    <recommendedName>
        <fullName evidence="4">CCR4-NOT transcription complex subunit 11</fullName>
    </recommendedName>
</protein>
<dbReference type="GO" id="GO:0005634">
    <property type="term" value="C:nucleus"/>
    <property type="evidence" value="ECO:0007669"/>
    <property type="project" value="UniProtKB-SubCell"/>
</dbReference>
<reference evidence="10 11" key="1">
    <citation type="journal article" date="2018" name="G3 (Bethesda)">
        <title>Phylogenetic and Phylogenomic Definition of Rhizopus Species.</title>
        <authorList>
            <person name="Gryganskyi A.P."/>
            <person name="Golan J."/>
            <person name="Dolatabadi S."/>
            <person name="Mondo S."/>
            <person name="Robb S."/>
            <person name="Idnurm A."/>
            <person name="Muszewska A."/>
            <person name="Steczkiewicz K."/>
            <person name="Masonjones S."/>
            <person name="Liao H.L."/>
            <person name="Gajdeczka M.T."/>
            <person name="Anike F."/>
            <person name="Vuek A."/>
            <person name="Anishchenko I.M."/>
            <person name="Voigt K."/>
            <person name="de Hoog G.S."/>
            <person name="Smith M.E."/>
            <person name="Heitman J."/>
            <person name="Vilgalys R."/>
            <person name="Stajich J.E."/>
        </authorList>
    </citation>
    <scope>NUCLEOTIDE SEQUENCE [LARGE SCALE GENOMIC DNA]</scope>
    <source>
        <strain evidence="10 11">LSU 92-RS-03</strain>
    </source>
</reference>
<keyword evidence="9" id="KW-0539">Nucleus</keyword>
<gene>
    <name evidence="10" type="ORF">CU098_000227</name>
</gene>
<organism evidence="10 11">
    <name type="scientific">Rhizopus stolonifer</name>
    <name type="common">Rhizopus nigricans</name>
    <dbReference type="NCBI Taxonomy" id="4846"/>
    <lineage>
        <taxon>Eukaryota</taxon>
        <taxon>Fungi</taxon>
        <taxon>Fungi incertae sedis</taxon>
        <taxon>Mucoromycota</taxon>
        <taxon>Mucoromycotina</taxon>
        <taxon>Mucoromycetes</taxon>
        <taxon>Mucorales</taxon>
        <taxon>Mucorineae</taxon>
        <taxon>Rhizopodaceae</taxon>
        <taxon>Rhizopus</taxon>
    </lineage>
</organism>
<evidence type="ECO:0000313" key="10">
    <source>
        <dbReference type="EMBL" id="RCI07034.1"/>
    </source>
</evidence>
<evidence type="ECO:0000256" key="5">
    <source>
        <dbReference type="ARBA" id="ARBA00022490"/>
    </source>
</evidence>
<evidence type="ECO:0000256" key="1">
    <source>
        <dbReference type="ARBA" id="ARBA00004123"/>
    </source>
</evidence>
<keyword evidence="6" id="KW-0805">Transcription regulation</keyword>
<dbReference type="EMBL" id="PJQM01000044">
    <property type="protein sequence ID" value="RCI07034.1"/>
    <property type="molecule type" value="Genomic_DNA"/>
</dbReference>
<keyword evidence="8" id="KW-0804">Transcription</keyword>